<dbReference type="EMBL" id="CP109441">
    <property type="protein sequence ID" value="WUV44030.1"/>
    <property type="molecule type" value="Genomic_DNA"/>
</dbReference>
<dbReference type="PANTHER" id="PTHR34047">
    <property type="entry name" value="NUCLEAR INTRON MATURASE 1, MITOCHONDRIAL-RELATED"/>
    <property type="match status" value="1"/>
</dbReference>
<dbReference type="InterPro" id="IPR000477">
    <property type="entry name" value="RT_dom"/>
</dbReference>
<dbReference type="InterPro" id="IPR043128">
    <property type="entry name" value="Rev_trsase/Diguanyl_cyclase"/>
</dbReference>
<feature type="domain" description="Reverse transcriptase" evidence="2">
    <location>
        <begin position="85"/>
        <end position="312"/>
    </location>
</feature>
<dbReference type="RefSeq" id="WP_329406721.1">
    <property type="nucleotide sequence ID" value="NZ_CP109441.1"/>
</dbReference>
<dbReference type="EC" id="2.7.7.49" evidence="3"/>
<dbReference type="SUPFAM" id="SSF56672">
    <property type="entry name" value="DNA/RNA polymerases"/>
    <property type="match status" value="1"/>
</dbReference>
<gene>
    <name evidence="3" type="primary">ltrA</name>
    <name evidence="3" type="ORF">OG563_33240</name>
</gene>
<dbReference type="GO" id="GO:0003964">
    <property type="term" value="F:RNA-directed DNA polymerase activity"/>
    <property type="evidence" value="ECO:0007669"/>
    <property type="project" value="UniProtKB-KW"/>
</dbReference>
<proteinExistence type="predicted"/>
<name>A0ABZ1YPY5_9NOCA</name>
<evidence type="ECO:0000313" key="4">
    <source>
        <dbReference type="Proteomes" id="UP001432062"/>
    </source>
</evidence>
<dbReference type="PROSITE" id="PS50878">
    <property type="entry name" value="RT_POL"/>
    <property type="match status" value="1"/>
</dbReference>
<keyword evidence="3" id="KW-0695">RNA-directed DNA polymerase</keyword>
<dbReference type="InterPro" id="IPR013597">
    <property type="entry name" value="Mat_intron_G2"/>
</dbReference>
<dbReference type="Proteomes" id="UP001432062">
    <property type="component" value="Chromosome"/>
</dbReference>
<comment type="function">
    <text evidence="1">Poorly processive, error-prone DNA polymerase involved in untargeted mutagenesis. Copies undamaged DNA at stalled replication forks, which arise in vivo from mismatched or misaligned primer ends. These misaligned primers can be extended by PolIV. Exhibits no 3'-5' exonuclease (proofreading) activity. May be involved in translesional synthesis, in conjunction with the beta clamp from PolIII.</text>
</comment>
<reference evidence="3" key="1">
    <citation type="submission" date="2022-10" db="EMBL/GenBank/DDBJ databases">
        <title>The complete genomes of actinobacterial strains from the NBC collection.</title>
        <authorList>
            <person name="Joergensen T.S."/>
            <person name="Alvarez Arevalo M."/>
            <person name="Sterndorff E.B."/>
            <person name="Faurdal D."/>
            <person name="Vuksanovic O."/>
            <person name="Mourched A.-S."/>
            <person name="Charusanti P."/>
            <person name="Shaw S."/>
            <person name="Blin K."/>
            <person name="Weber T."/>
        </authorList>
    </citation>
    <scope>NUCLEOTIDE SEQUENCE</scope>
    <source>
        <strain evidence="3">NBC_01482</strain>
    </source>
</reference>
<dbReference type="PANTHER" id="PTHR34047:SF8">
    <property type="entry name" value="PROTEIN YKFC"/>
    <property type="match status" value="1"/>
</dbReference>
<dbReference type="Gene3D" id="3.30.70.270">
    <property type="match status" value="1"/>
</dbReference>
<dbReference type="CDD" id="cd01651">
    <property type="entry name" value="RT_G2_intron"/>
    <property type="match status" value="1"/>
</dbReference>
<keyword evidence="3" id="KW-0808">Transferase</keyword>
<dbReference type="InterPro" id="IPR051083">
    <property type="entry name" value="GrpII_Intron_Splice-Mob/Def"/>
</dbReference>
<dbReference type="InterPro" id="IPR043502">
    <property type="entry name" value="DNA/RNA_pol_sf"/>
</dbReference>
<evidence type="ECO:0000259" key="2">
    <source>
        <dbReference type="PROSITE" id="PS50878"/>
    </source>
</evidence>
<evidence type="ECO:0000313" key="3">
    <source>
        <dbReference type="EMBL" id="WUV44030.1"/>
    </source>
</evidence>
<keyword evidence="3" id="KW-0548">Nucleotidyltransferase</keyword>
<dbReference type="InterPro" id="IPR030931">
    <property type="entry name" value="Group_II_RT_mat"/>
</dbReference>
<protein>
    <submittedName>
        <fullName evidence="3">Group II intron reverse transcriptase/maturase</fullName>
        <ecNumber evidence="3">2.7.7.49</ecNumber>
    </submittedName>
</protein>
<dbReference type="NCBIfam" id="TIGR04416">
    <property type="entry name" value="group_II_RT_mat"/>
    <property type="match status" value="1"/>
</dbReference>
<keyword evidence="4" id="KW-1185">Reference proteome</keyword>
<sequence>MSAGQANSTAVGSLDPVRALQHTLYRSAKADPGRRFHALRDKVYRRDVLWRAWVAVRRNNGAPGVDETTLGQIEDYGVERFLDELAEDLQNERWRPLPARRVLIPKSGSSEKRPLSIPVVGDRVVQAAVKIVLEPIFEAQFLPCSFGFRPKRSTHDALQVLVDESWRGNRWVVETDIANCFSAIGHEKLMAAVEERVSDQGMLKLLRAGVMAGGSVRREVTGAAQGGPLSPLLCNVYLHRLDRAWDTNAHGVLVRYCDDLVVMCRSRRQAEAALARLVVLLGELGLEVKESKTRIVHLVEGGKGVDFLGFHNRLVRGWTPRSAHLVFLARWPSRKAVQHARDRIRSITARHRMLLPTEHIVGELNLFLRGWAGYFRYGNSALLFGQIRNYALSRLALLLSKRGNRRHAWGWGMAQVLASPDHLGLISLDGIVVPPRPFRTWKG</sequence>
<accession>A0ABZ1YPY5</accession>
<dbReference type="Pfam" id="PF08388">
    <property type="entry name" value="GIIM"/>
    <property type="match status" value="1"/>
</dbReference>
<dbReference type="Pfam" id="PF00078">
    <property type="entry name" value="RVT_1"/>
    <property type="match status" value="1"/>
</dbReference>
<evidence type="ECO:0000256" key="1">
    <source>
        <dbReference type="ARBA" id="ARBA00025589"/>
    </source>
</evidence>
<organism evidence="3 4">
    <name type="scientific">Nocardia vinacea</name>
    <dbReference type="NCBI Taxonomy" id="96468"/>
    <lineage>
        <taxon>Bacteria</taxon>
        <taxon>Bacillati</taxon>
        <taxon>Actinomycetota</taxon>
        <taxon>Actinomycetes</taxon>
        <taxon>Mycobacteriales</taxon>
        <taxon>Nocardiaceae</taxon>
        <taxon>Nocardia</taxon>
    </lineage>
</organism>